<dbReference type="EMBL" id="CP017560">
    <property type="protein sequence ID" value="AOV06724.1"/>
    <property type="molecule type" value="Genomic_DNA"/>
</dbReference>
<dbReference type="Proteomes" id="UP000185746">
    <property type="component" value="Chromosome"/>
</dbReference>
<evidence type="ECO:0000313" key="3">
    <source>
        <dbReference type="Proteomes" id="UP000185746"/>
    </source>
</evidence>
<organism evidence="2 3">
    <name type="scientific">Sporosarcina ureilytica</name>
    <dbReference type="NCBI Taxonomy" id="298596"/>
    <lineage>
        <taxon>Bacteria</taxon>
        <taxon>Bacillati</taxon>
        <taxon>Bacillota</taxon>
        <taxon>Bacilli</taxon>
        <taxon>Bacillales</taxon>
        <taxon>Caryophanaceae</taxon>
        <taxon>Sporosarcina</taxon>
    </lineage>
</organism>
<keyword evidence="1" id="KW-0472">Membrane</keyword>
<accession>A0A1D8JDF3</accession>
<dbReference type="KEGG" id="surl:BI350_03365"/>
<keyword evidence="1" id="KW-0812">Transmembrane</keyword>
<keyword evidence="3" id="KW-1185">Reference proteome</keyword>
<evidence type="ECO:0000256" key="1">
    <source>
        <dbReference type="SAM" id="Phobius"/>
    </source>
</evidence>
<keyword evidence="1" id="KW-1133">Transmembrane helix</keyword>
<proteinExistence type="predicted"/>
<evidence type="ECO:0000313" key="2">
    <source>
        <dbReference type="EMBL" id="AOV06724.1"/>
    </source>
</evidence>
<dbReference type="AlphaFoldDB" id="A0A1D8JDF3"/>
<reference evidence="2 3" key="1">
    <citation type="submission" date="2016-09" db="EMBL/GenBank/DDBJ databases">
        <title>Complete genome sequence of the Lysinibacillus sphaericus LMG 22257, a specie of Bacillus with ureolytic activity that can effectively biodeposit calcium carbonate.</title>
        <authorList>
            <person name="Yan W."/>
        </authorList>
    </citation>
    <scope>NUCLEOTIDE SEQUENCE [LARGE SCALE GENOMIC DNA]</scope>
    <source>
        <strain evidence="2 3">LMG 22257</strain>
    </source>
</reference>
<dbReference type="InterPro" id="IPR026369">
    <property type="entry name" value="CxxC_20_CxxC"/>
</dbReference>
<feature type="transmembrane region" description="Helical" evidence="1">
    <location>
        <begin position="69"/>
        <end position="89"/>
    </location>
</feature>
<name>A0A1D8JDF3_9BACL</name>
<gene>
    <name evidence="2" type="ORF">BI350_03365</name>
</gene>
<feature type="transmembrane region" description="Helical" evidence="1">
    <location>
        <begin position="44"/>
        <end position="63"/>
    </location>
</feature>
<sequence>MPVCENCKSKWSWKQTIKKTTTLNPAMACPNCGEKQYQTQSSKIKVSLLTAIVLLPLLFRSFFDIPKVVLLSSIPFLAVIALLLFPLLVKLSSEEEYII</sequence>
<dbReference type="RefSeq" id="WP_075526841.1">
    <property type="nucleotide sequence ID" value="NZ_CP017560.1"/>
</dbReference>
<evidence type="ECO:0008006" key="4">
    <source>
        <dbReference type="Google" id="ProtNLM"/>
    </source>
</evidence>
<protein>
    <recommendedName>
        <fullName evidence="4">Cxxc_20_cxxc protein</fullName>
    </recommendedName>
</protein>
<dbReference type="NCBIfam" id="TIGR04104">
    <property type="entry name" value="cxxc_20_cxxc"/>
    <property type="match status" value="1"/>
</dbReference>